<evidence type="ECO:0000256" key="1">
    <source>
        <dbReference type="ARBA" id="ARBA00022737"/>
    </source>
</evidence>
<dbReference type="PROSITE" id="PS50096">
    <property type="entry name" value="IQ"/>
    <property type="match status" value="1"/>
</dbReference>
<evidence type="ECO:0000256" key="3">
    <source>
        <dbReference type="SAM" id="MobiDB-lite"/>
    </source>
</evidence>
<dbReference type="EMBL" id="CAKKNE010000001">
    <property type="protein sequence ID" value="CAH0364423.1"/>
    <property type="molecule type" value="Genomic_DNA"/>
</dbReference>
<feature type="compositionally biased region" description="Low complexity" evidence="3">
    <location>
        <begin position="829"/>
        <end position="842"/>
    </location>
</feature>
<dbReference type="PROSITE" id="PS50012">
    <property type="entry name" value="RCC1_3"/>
    <property type="match status" value="3"/>
</dbReference>
<dbReference type="InterPro" id="IPR000408">
    <property type="entry name" value="Reg_chr_condens"/>
</dbReference>
<name>A0A7S3ZP66_9STRA</name>
<dbReference type="EMBL" id="HBIW01005568">
    <property type="protein sequence ID" value="CAE0689157.1"/>
    <property type="molecule type" value="Transcribed_RNA"/>
</dbReference>
<evidence type="ECO:0000313" key="5">
    <source>
        <dbReference type="EMBL" id="CAE0689157.1"/>
    </source>
</evidence>
<feature type="compositionally biased region" description="Basic and acidic residues" evidence="3">
    <location>
        <begin position="794"/>
        <end position="828"/>
    </location>
</feature>
<feature type="compositionally biased region" description="Low complexity" evidence="3">
    <location>
        <begin position="782"/>
        <end position="793"/>
    </location>
</feature>
<organism evidence="5">
    <name type="scientific">Pelagomonas calceolata</name>
    <dbReference type="NCBI Taxonomy" id="35677"/>
    <lineage>
        <taxon>Eukaryota</taxon>
        <taxon>Sar</taxon>
        <taxon>Stramenopiles</taxon>
        <taxon>Ochrophyta</taxon>
        <taxon>Pelagophyceae</taxon>
        <taxon>Pelagomonadales</taxon>
        <taxon>Pelagomonadaceae</taxon>
        <taxon>Pelagomonas</taxon>
    </lineage>
</organism>
<dbReference type="PROSITE" id="PS00626">
    <property type="entry name" value="RCC1_2"/>
    <property type="match status" value="2"/>
</dbReference>
<dbReference type="AlphaFoldDB" id="A0A7S3ZP66"/>
<feature type="repeat" description="RCC1" evidence="2">
    <location>
        <begin position="199"/>
        <end position="255"/>
    </location>
</feature>
<evidence type="ECO:0000313" key="6">
    <source>
        <dbReference type="EMBL" id="CAH0364423.1"/>
    </source>
</evidence>
<keyword evidence="7" id="KW-1185">Reference proteome</keyword>
<dbReference type="InterPro" id="IPR009091">
    <property type="entry name" value="RCC1/BLIP-II"/>
</dbReference>
<dbReference type="Gene3D" id="2.130.10.30">
    <property type="entry name" value="Regulator of chromosome condensation 1/beta-lactamase-inhibitor protein II"/>
    <property type="match status" value="2"/>
</dbReference>
<dbReference type="InterPro" id="IPR051210">
    <property type="entry name" value="Ub_ligase/GEF_domain"/>
</dbReference>
<gene>
    <name evidence="5" type="ORF">PCAL00307_LOCUS4591</name>
    <name evidence="6" type="ORF">PECAL_1P07840</name>
</gene>
<evidence type="ECO:0000256" key="2">
    <source>
        <dbReference type="PROSITE-ProRule" id="PRU00235"/>
    </source>
</evidence>
<dbReference type="Proteomes" id="UP000789595">
    <property type="component" value="Unassembled WGS sequence"/>
</dbReference>
<feature type="domain" description="RCC1-like" evidence="4">
    <location>
        <begin position="110"/>
        <end position="421"/>
    </location>
</feature>
<dbReference type="PANTHER" id="PTHR22870:SF408">
    <property type="entry name" value="OS09G0560450 PROTEIN"/>
    <property type="match status" value="1"/>
</dbReference>
<dbReference type="OrthoDB" id="10256179at2759"/>
<reference evidence="5" key="1">
    <citation type="submission" date="2021-01" db="EMBL/GenBank/DDBJ databases">
        <authorList>
            <person name="Corre E."/>
            <person name="Pelletier E."/>
            <person name="Niang G."/>
            <person name="Scheremetjew M."/>
            <person name="Finn R."/>
            <person name="Kale V."/>
            <person name="Holt S."/>
            <person name="Cochrane G."/>
            <person name="Meng A."/>
            <person name="Brown T."/>
            <person name="Cohen L."/>
        </authorList>
    </citation>
    <scope>NUCLEOTIDE SEQUENCE</scope>
    <source>
        <strain evidence="5">CCMP1756</strain>
    </source>
</reference>
<accession>A0A7S3ZP66</accession>
<protein>
    <recommendedName>
        <fullName evidence="4">RCC1-like domain-containing protein</fullName>
    </recommendedName>
</protein>
<feature type="repeat" description="RCC1" evidence="2">
    <location>
        <begin position="256"/>
        <end position="314"/>
    </location>
</feature>
<dbReference type="Pfam" id="PF25390">
    <property type="entry name" value="WD40_RLD"/>
    <property type="match status" value="1"/>
</dbReference>
<evidence type="ECO:0000313" key="7">
    <source>
        <dbReference type="Proteomes" id="UP000789595"/>
    </source>
</evidence>
<reference evidence="6" key="2">
    <citation type="submission" date="2021-11" db="EMBL/GenBank/DDBJ databases">
        <authorList>
            <consortium name="Genoscope - CEA"/>
            <person name="William W."/>
        </authorList>
    </citation>
    <scope>NUCLEOTIDE SEQUENCE</scope>
</reference>
<feature type="region of interest" description="Disordered" evidence="3">
    <location>
        <begin position="779"/>
        <end position="896"/>
    </location>
</feature>
<feature type="repeat" description="RCC1" evidence="2">
    <location>
        <begin position="368"/>
        <end position="425"/>
    </location>
</feature>
<keyword evidence="1" id="KW-0677">Repeat</keyword>
<dbReference type="SUPFAM" id="SSF50985">
    <property type="entry name" value="RCC1/BLIP-II"/>
    <property type="match status" value="1"/>
</dbReference>
<dbReference type="PANTHER" id="PTHR22870">
    <property type="entry name" value="REGULATOR OF CHROMOSOME CONDENSATION"/>
    <property type="match status" value="1"/>
</dbReference>
<dbReference type="InterPro" id="IPR058923">
    <property type="entry name" value="RCC1-like_dom"/>
</dbReference>
<dbReference type="PRINTS" id="PR00633">
    <property type="entry name" value="RCCNDNSATION"/>
</dbReference>
<evidence type="ECO:0000259" key="4">
    <source>
        <dbReference type="Pfam" id="PF25390"/>
    </source>
</evidence>
<feature type="region of interest" description="Disordered" evidence="3">
    <location>
        <begin position="731"/>
        <end position="759"/>
    </location>
</feature>
<proteinExistence type="predicted"/>
<sequence length="896" mass="97136">MPAKRRGEADARALLRKFGRALDSDDSPTRVRRPGGSGLAAVRSAVSTTTSATAPTSWVAAWGLVPHLPALKKSGPRRSARATPAAVSFRGSIASVACGPAGVVVISEENHAVAAPAEGGRRKVGCRAQSAAVGETVALILNDQSLYAVDPSRDAPRNGSWERPRRLDPFAGAPPFAQARTITGVACGSNHCLARSSCGAVFAWGAGDAGQLGDDDGHDITRAHPTAIVFPADYEPCERGALSAGAHHSALVDGAGALWTWGWTEHGRLGRDSVEEDEDDGRVAGTPGIASLPGGGECIDVSCGAAHTIVVDNNGFVSGCGWNEWGQATGRMNCSSVWHLTPVRFKVPFSAIKVACGLGHSIAVDSNGNAKSWGFGEDGQLGFGREAEKSSPVDVDLSKAGLRNGPACVASIACGGSASVAVVAEAVGSDLEMLRRRRLAIRRVSLYLQALYRGKRARRFYREMLEEELQDRLRRLRRMTDLGIDSRDPTPIKQALESFEDDVGEDSQRAREALRRLACRSQLEEALSNGDDDAAVALVDLAPDHDGDIDALRSGGRRPPRALAGVLCEDAAELCGMQQSVESWRDDLVGYREAKLRLAERSQRELTAAVKLQLWWRGSLATRLALAELFRLRQRRTNAERVEAERRAKRDAEDQYNAATACQSIFRGRAARSARDAEVARRLGIRADAASTLCNFARNWRARRYLKRLRARARRLAREAAKRRERELAERLAAKQKQPRKRTVPKKRDPMHADAVAAARAAREAGQYLKKLEAQDRKAAEEAAQNARQALDAARMKRDRDRRSRLAAKRRAEAEARALAEQQAKAEADAAAAAAEEAAAATPPTPPAPRREPESFPGYVQRRRREKFEEPTVTAPLPKKRPTKFKSVDEWASKCG</sequence>
<feature type="compositionally biased region" description="Basic and acidic residues" evidence="3">
    <location>
        <begin position="886"/>
        <end position="896"/>
    </location>
</feature>